<reference evidence="6" key="1">
    <citation type="submission" date="2022-10" db="EMBL/GenBank/DDBJ databases">
        <authorList>
            <person name="Yu W.X."/>
        </authorList>
    </citation>
    <scope>NUCLEOTIDE SEQUENCE</scope>
    <source>
        <strain evidence="6">D04</strain>
    </source>
</reference>
<dbReference type="InterPro" id="IPR001279">
    <property type="entry name" value="Metallo-B-lactamas"/>
</dbReference>
<dbReference type="RefSeq" id="WP_301198397.1">
    <property type="nucleotide sequence ID" value="NZ_JAPDPI010000008.1"/>
</dbReference>
<evidence type="ECO:0000256" key="3">
    <source>
        <dbReference type="ARBA" id="ARBA00022801"/>
    </source>
</evidence>
<protein>
    <submittedName>
        <fullName evidence="6">MBL fold metallo-hydrolase</fullName>
    </submittedName>
</protein>
<dbReference type="PANTHER" id="PTHR42978">
    <property type="entry name" value="QUORUM-QUENCHING LACTONASE YTNP-RELATED-RELATED"/>
    <property type="match status" value="1"/>
</dbReference>
<keyword evidence="2" id="KW-0479">Metal-binding</keyword>
<dbReference type="CDD" id="cd16281">
    <property type="entry name" value="metallo-hydrolase-like_MBL-fold"/>
    <property type="match status" value="1"/>
</dbReference>
<dbReference type="AlphaFoldDB" id="A0AAE3MCL3"/>
<accession>A0AAE3MCL3</accession>
<keyword evidence="7" id="KW-1185">Reference proteome</keyword>
<dbReference type="Pfam" id="PF00753">
    <property type="entry name" value="Lactamase_B"/>
    <property type="match status" value="1"/>
</dbReference>
<keyword evidence="3" id="KW-0378">Hydrolase</keyword>
<comment type="similarity">
    <text evidence="1">Belongs to the metallo-beta-lactamase superfamily.</text>
</comment>
<organism evidence="6 7">
    <name type="scientific">Plebeiibacterium marinum</name>
    <dbReference type="NCBI Taxonomy" id="2992111"/>
    <lineage>
        <taxon>Bacteria</taxon>
        <taxon>Pseudomonadati</taxon>
        <taxon>Bacteroidota</taxon>
        <taxon>Bacteroidia</taxon>
        <taxon>Marinilabiliales</taxon>
        <taxon>Marinilabiliaceae</taxon>
        <taxon>Plebeiibacterium</taxon>
    </lineage>
</organism>
<dbReference type="PANTHER" id="PTHR42978:SF6">
    <property type="entry name" value="QUORUM-QUENCHING LACTONASE YTNP-RELATED"/>
    <property type="match status" value="1"/>
</dbReference>
<comment type="caution">
    <text evidence="6">The sequence shown here is derived from an EMBL/GenBank/DDBJ whole genome shotgun (WGS) entry which is preliminary data.</text>
</comment>
<evidence type="ECO:0000256" key="1">
    <source>
        <dbReference type="ARBA" id="ARBA00007749"/>
    </source>
</evidence>
<evidence type="ECO:0000256" key="4">
    <source>
        <dbReference type="ARBA" id="ARBA00022833"/>
    </source>
</evidence>
<dbReference type="InterPro" id="IPR051013">
    <property type="entry name" value="MBL_superfamily_lactonases"/>
</dbReference>
<dbReference type="Proteomes" id="UP001207408">
    <property type="component" value="Unassembled WGS sequence"/>
</dbReference>
<evidence type="ECO:0000313" key="7">
    <source>
        <dbReference type="Proteomes" id="UP001207408"/>
    </source>
</evidence>
<keyword evidence="4" id="KW-0862">Zinc</keyword>
<name>A0AAE3MCL3_9BACT</name>
<dbReference type="Gene3D" id="3.60.15.10">
    <property type="entry name" value="Ribonuclease Z/Hydroxyacylglutathione hydrolase-like"/>
    <property type="match status" value="1"/>
</dbReference>
<dbReference type="GO" id="GO:0016787">
    <property type="term" value="F:hydrolase activity"/>
    <property type="evidence" value="ECO:0007669"/>
    <property type="project" value="UniProtKB-KW"/>
</dbReference>
<proteinExistence type="inferred from homology"/>
<feature type="domain" description="Metallo-beta-lactamase" evidence="5">
    <location>
        <begin position="42"/>
        <end position="251"/>
    </location>
</feature>
<gene>
    <name evidence="6" type="ORF">OM074_05850</name>
</gene>
<dbReference type="SUPFAM" id="SSF56281">
    <property type="entry name" value="Metallo-hydrolase/oxidoreductase"/>
    <property type="match status" value="1"/>
</dbReference>
<dbReference type="SMART" id="SM00849">
    <property type="entry name" value="Lactamase_B"/>
    <property type="match status" value="1"/>
</dbReference>
<dbReference type="GO" id="GO:0046872">
    <property type="term" value="F:metal ion binding"/>
    <property type="evidence" value="ECO:0007669"/>
    <property type="project" value="UniProtKB-KW"/>
</dbReference>
<dbReference type="InterPro" id="IPR036866">
    <property type="entry name" value="RibonucZ/Hydroxyglut_hydro"/>
</dbReference>
<evidence type="ECO:0000313" key="6">
    <source>
        <dbReference type="EMBL" id="MCW3805140.1"/>
    </source>
</evidence>
<evidence type="ECO:0000256" key="2">
    <source>
        <dbReference type="ARBA" id="ARBA00022723"/>
    </source>
</evidence>
<dbReference type="EMBL" id="JAPDPI010000008">
    <property type="protein sequence ID" value="MCW3805140.1"/>
    <property type="molecule type" value="Genomic_DNA"/>
</dbReference>
<sequence>MELIKIETGNFMADGGAVFGVVPKVMWVKQYPCNNDNYCNLSMRCLLVKTGDRIVLIDTGAGDKQSEKFFSYQHLNGDDSLCKSFDDTGVSLDQVTDVVLTHLHFDHCGGVVSKDQDGVLSLTFPNATCWVAESQWENFHQPNVREGSVYFKENIVPVLESGKLKLVKEDMELCPGIKLRLFNGHTLGQIIPFISNNGKTIVYMADFIPLKASIPEAWVSAYDTNPMVSMSEKRMFLQEACENDYIMFFEHDLYNECCCLEMNDKGIVAGESFKLRELTSIFATTTQRP</sequence>
<evidence type="ECO:0000259" key="5">
    <source>
        <dbReference type="SMART" id="SM00849"/>
    </source>
</evidence>